<feature type="signal peptide" evidence="1">
    <location>
        <begin position="1"/>
        <end position="17"/>
    </location>
</feature>
<dbReference type="Proteomes" id="UP000580250">
    <property type="component" value="Unassembled WGS sequence"/>
</dbReference>
<evidence type="ECO:0000313" key="3">
    <source>
        <dbReference type="Proteomes" id="UP000580250"/>
    </source>
</evidence>
<feature type="chain" id="PRO_5027646792" evidence="1">
    <location>
        <begin position="18"/>
        <end position="397"/>
    </location>
</feature>
<dbReference type="OrthoDB" id="5809458at2759"/>
<dbReference type="AlphaFoldDB" id="A0A6V7UP86"/>
<gene>
    <name evidence="2" type="ORF">MENT_LOCUS15463</name>
</gene>
<comment type="caution">
    <text evidence="2">The sequence shown here is derived from an EMBL/GenBank/DDBJ whole genome shotgun (WGS) entry which is preliminary data.</text>
</comment>
<proteinExistence type="predicted"/>
<sequence length="397" mass="46439">MFIRLFIFFFLFNFCLGLYNLPHSPQKEKSSFSFFYKKNKSKQKTNNLNLLVENAKKDFVYLFQHPRTSSIVGHPKALKVEAWLRWSGIEYFVGKFILLCDRVNCNKKKETSELSNTSTSASKGGLEFLMTDPGVREQVIPAMGMSDLKLDLGTDFGIGTTFTVKGIETEHNFILKGVYERFWRDYFELARINGEEIPEGKMKKMKQVVDETLDDEKINLNDNEEIEAETSQNSNGAQVMDEIPTYNYLEGKIKEENKEENNNIIGLENINFEGSSNSVREKDWGSNIAESSTTKIKNEKDFVEIMNENKLNIIFDEEANNYYNYLIGERTFEEKKKIFNKKYFNGYLNGYWSEFAKTMETLINWNIREYFIDGERSLEKRVCFFIKGVDWKSFNIH</sequence>
<organism evidence="2 3">
    <name type="scientific">Meloidogyne enterolobii</name>
    <name type="common">Root-knot nematode worm</name>
    <name type="synonym">Meloidogyne mayaguensis</name>
    <dbReference type="NCBI Taxonomy" id="390850"/>
    <lineage>
        <taxon>Eukaryota</taxon>
        <taxon>Metazoa</taxon>
        <taxon>Ecdysozoa</taxon>
        <taxon>Nematoda</taxon>
        <taxon>Chromadorea</taxon>
        <taxon>Rhabditida</taxon>
        <taxon>Tylenchina</taxon>
        <taxon>Tylenchomorpha</taxon>
        <taxon>Tylenchoidea</taxon>
        <taxon>Meloidogynidae</taxon>
        <taxon>Meloidogyninae</taxon>
        <taxon>Meloidogyne</taxon>
    </lineage>
</organism>
<evidence type="ECO:0000256" key="1">
    <source>
        <dbReference type="SAM" id="SignalP"/>
    </source>
</evidence>
<dbReference type="EMBL" id="CAJEWN010000092">
    <property type="protein sequence ID" value="CAD2162524.1"/>
    <property type="molecule type" value="Genomic_DNA"/>
</dbReference>
<keyword evidence="1" id="KW-0732">Signal</keyword>
<reference evidence="2 3" key="1">
    <citation type="submission" date="2020-08" db="EMBL/GenBank/DDBJ databases">
        <authorList>
            <person name="Koutsovoulos G."/>
            <person name="Danchin GJ E."/>
        </authorList>
    </citation>
    <scope>NUCLEOTIDE SEQUENCE [LARGE SCALE GENOMIC DNA]</scope>
</reference>
<accession>A0A6V7UP86</accession>
<name>A0A6V7UP86_MELEN</name>
<protein>
    <submittedName>
        <fullName evidence="2">Uncharacterized protein</fullName>
    </submittedName>
</protein>
<evidence type="ECO:0000313" key="2">
    <source>
        <dbReference type="EMBL" id="CAD2162524.1"/>
    </source>
</evidence>